<accession>A0ABQ3K7F9</accession>
<organism evidence="1 2">
    <name type="scientific">Amycolatopsis bullii</name>
    <dbReference type="NCBI Taxonomy" id="941987"/>
    <lineage>
        <taxon>Bacteria</taxon>
        <taxon>Bacillati</taxon>
        <taxon>Actinomycetota</taxon>
        <taxon>Actinomycetes</taxon>
        <taxon>Pseudonocardiales</taxon>
        <taxon>Pseudonocardiaceae</taxon>
        <taxon>Amycolatopsis</taxon>
    </lineage>
</organism>
<evidence type="ECO:0000313" key="1">
    <source>
        <dbReference type="EMBL" id="GHG07122.1"/>
    </source>
</evidence>
<dbReference type="EMBL" id="BNAW01000007">
    <property type="protein sequence ID" value="GHG07122.1"/>
    <property type="molecule type" value="Genomic_DNA"/>
</dbReference>
<sequence length="52" mass="5093">MDLPAGAVPWVAAQEHAGENVGATPTHAMFVELKESRPGGAVAGAALGPGTP</sequence>
<keyword evidence="2" id="KW-1185">Reference proteome</keyword>
<proteinExistence type="predicted"/>
<name>A0ABQ3K7F9_9PSEU</name>
<comment type="caution">
    <text evidence="1">The sequence shown here is derived from an EMBL/GenBank/DDBJ whole genome shotgun (WGS) entry which is preliminary data.</text>
</comment>
<gene>
    <name evidence="1" type="ORF">GCM10017567_24410</name>
</gene>
<dbReference type="Proteomes" id="UP000649955">
    <property type="component" value="Unassembled WGS sequence"/>
</dbReference>
<protein>
    <submittedName>
        <fullName evidence="1">Uncharacterized protein</fullName>
    </submittedName>
</protein>
<reference evidence="2" key="1">
    <citation type="journal article" date="2019" name="Int. J. Syst. Evol. Microbiol.">
        <title>The Global Catalogue of Microorganisms (GCM) 10K type strain sequencing project: providing services to taxonomists for standard genome sequencing and annotation.</title>
        <authorList>
            <consortium name="The Broad Institute Genomics Platform"/>
            <consortium name="The Broad Institute Genome Sequencing Center for Infectious Disease"/>
            <person name="Wu L."/>
            <person name="Ma J."/>
        </authorList>
    </citation>
    <scope>NUCLEOTIDE SEQUENCE [LARGE SCALE GENOMIC DNA]</scope>
    <source>
        <strain evidence="2">CGMCC 4.7680</strain>
    </source>
</reference>
<evidence type="ECO:0000313" key="2">
    <source>
        <dbReference type="Proteomes" id="UP000649955"/>
    </source>
</evidence>